<sequence length="633" mass="69680">MVLRTTPSLRGTSCAFFFFPLLALLSLPSTASAQRSSNARLIYLDDDCDTCITVDADAGEFTLLAAGDCRDARTRDKYWILSGDAWCLDDNPSLCVEEGGTLLLSESSSSQWQDWDTDDDGNIVGNSGDCVTASGSALRMSSCGSSNPNQEWQTGREYCDDDDSGNNNDGTLIFLDRECNECLGVERSADDELLTIVECDDSSALRHWALDYLGSSDIVKSWCLANNENLCVAEVGSDLRLRDDSADFFIFNNNANDEIESVDNTNQCVTRVGSIVLMQTCRSNTDQRWTKEEENDWDSVCVSDARGGLVIYNESQCGVCIIASDTDGGSALVEGDCDNADDDRKFFTFQSKGHWCLESDESVCVETDSAGRLTLRDRSNEQRQEWVYDSSNNEIQTSASTDLCVARQSGGSVELETCSRVSGLASSWIMADYVRQYKDDCIRPQGNSPCQYGDLFVLDVNCNLCIGVGSSSKLEVVDCANALDIDKLWDFDNNGLWRTKKDQNLCVGPDLQLQECVEGRQSLMWTYSDTSQIGNTGQRKIAKWSDPNKCIVRRGLGSDSLELASCSYSPTAFSLDWGYETNTCDYKCAEVMSAGDEEKNSPRSGVGWTYRSFPLAVSTSIAIIGVLFFCESM</sequence>
<feature type="signal peptide" evidence="2">
    <location>
        <begin position="1"/>
        <end position="33"/>
    </location>
</feature>
<keyword evidence="1" id="KW-1133">Transmembrane helix</keyword>
<reference evidence="3" key="1">
    <citation type="submission" date="2021-01" db="EMBL/GenBank/DDBJ databases">
        <authorList>
            <person name="Corre E."/>
            <person name="Pelletier E."/>
            <person name="Niang G."/>
            <person name="Scheremetjew M."/>
            <person name="Finn R."/>
            <person name="Kale V."/>
            <person name="Holt S."/>
            <person name="Cochrane G."/>
            <person name="Meng A."/>
            <person name="Brown T."/>
            <person name="Cohen L."/>
        </authorList>
    </citation>
    <scope>NUCLEOTIDE SEQUENCE</scope>
    <source>
        <strain evidence="3">CCMP3303</strain>
    </source>
</reference>
<evidence type="ECO:0000313" key="3">
    <source>
        <dbReference type="EMBL" id="CAD8381227.1"/>
    </source>
</evidence>
<evidence type="ECO:0000256" key="2">
    <source>
        <dbReference type="SAM" id="SignalP"/>
    </source>
</evidence>
<name>A0A7S0B2A7_9STRA</name>
<keyword evidence="2" id="KW-0732">Signal</keyword>
<evidence type="ECO:0000256" key="1">
    <source>
        <dbReference type="SAM" id="Phobius"/>
    </source>
</evidence>
<dbReference type="InterPro" id="IPR035992">
    <property type="entry name" value="Ricin_B-like_lectins"/>
</dbReference>
<feature type="chain" id="PRO_5031151582" description="Ricin B lectin domain-containing protein" evidence="2">
    <location>
        <begin position="34"/>
        <end position="633"/>
    </location>
</feature>
<evidence type="ECO:0008006" key="4">
    <source>
        <dbReference type="Google" id="ProtNLM"/>
    </source>
</evidence>
<dbReference type="PROSITE" id="PS50231">
    <property type="entry name" value="RICIN_B_LECTIN"/>
    <property type="match status" value="4"/>
</dbReference>
<organism evidence="3">
    <name type="scientific">Minutocellus polymorphus</name>
    <dbReference type="NCBI Taxonomy" id="265543"/>
    <lineage>
        <taxon>Eukaryota</taxon>
        <taxon>Sar</taxon>
        <taxon>Stramenopiles</taxon>
        <taxon>Ochrophyta</taxon>
        <taxon>Bacillariophyta</taxon>
        <taxon>Mediophyceae</taxon>
        <taxon>Cymatosirophycidae</taxon>
        <taxon>Cymatosirales</taxon>
        <taxon>Cymatosiraceae</taxon>
        <taxon>Minutocellus</taxon>
    </lineage>
</organism>
<proteinExistence type="predicted"/>
<dbReference type="AlphaFoldDB" id="A0A7S0B2A7"/>
<feature type="transmembrane region" description="Helical" evidence="1">
    <location>
        <begin position="608"/>
        <end position="630"/>
    </location>
</feature>
<dbReference type="Gene3D" id="2.80.10.50">
    <property type="match status" value="2"/>
</dbReference>
<dbReference type="SUPFAM" id="SSF50370">
    <property type="entry name" value="Ricin B-like lectins"/>
    <property type="match status" value="4"/>
</dbReference>
<keyword evidence="1" id="KW-0812">Transmembrane</keyword>
<keyword evidence="1" id="KW-0472">Membrane</keyword>
<gene>
    <name evidence="3" type="ORF">MPOL1434_LOCUS11430</name>
</gene>
<protein>
    <recommendedName>
        <fullName evidence="4">Ricin B lectin domain-containing protein</fullName>
    </recommendedName>
</protein>
<accession>A0A7S0B2A7</accession>
<dbReference type="EMBL" id="HBEJ01019590">
    <property type="protein sequence ID" value="CAD8381227.1"/>
    <property type="molecule type" value="Transcribed_RNA"/>
</dbReference>